<dbReference type="OrthoDB" id="233246at2"/>
<feature type="chain" id="PRO_5021883472" description="DUF1598 domain-containing protein" evidence="1">
    <location>
        <begin position="25"/>
        <end position="480"/>
    </location>
</feature>
<accession>A0A517YLN0</accession>
<evidence type="ECO:0008006" key="4">
    <source>
        <dbReference type="Google" id="ProtNLM"/>
    </source>
</evidence>
<dbReference type="KEGG" id="aagg:ETAA8_62610"/>
<gene>
    <name evidence="2" type="ORF">ETAA8_62610</name>
</gene>
<reference evidence="2 3" key="1">
    <citation type="submission" date="2019-02" db="EMBL/GenBank/DDBJ databases">
        <title>Deep-cultivation of Planctomycetes and their phenomic and genomic characterization uncovers novel biology.</title>
        <authorList>
            <person name="Wiegand S."/>
            <person name="Jogler M."/>
            <person name="Boedeker C."/>
            <person name="Pinto D."/>
            <person name="Vollmers J."/>
            <person name="Rivas-Marin E."/>
            <person name="Kohn T."/>
            <person name="Peeters S.H."/>
            <person name="Heuer A."/>
            <person name="Rast P."/>
            <person name="Oberbeckmann S."/>
            <person name="Bunk B."/>
            <person name="Jeske O."/>
            <person name="Meyerdierks A."/>
            <person name="Storesund J.E."/>
            <person name="Kallscheuer N."/>
            <person name="Luecker S."/>
            <person name="Lage O.M."/>
            <person name="Pohl T."/>
            <person name="Merkel B.J."/>
            <person name="Hornburger P."/>
            <person name="Mueller R.-W."/>
            <person name="Bruemmer F."/>
            <person name="Labrenz M."/>
            <person name="Spormann A.M."/>
            <person name="Op den Camp H."/>
            <person name="Overmann J."/>
            <person name="Amann R."/>
            <person name="Jetten M.S.M."/>
            <person name="Mascher T."/>
            <person name="Medema M.H."/>
            <person name="Devos D.P."/>
            <person name="Kaster A.-K."/>
            <person name="Ovreas L."/>
            <person name="Rohde M."/>
            <person name="Galperin M.Y."/>
            <person name="Jogler C."/>
        </authorList>
    </citation>
    <scope>NUCLEOTIDE SEQUENCE [LARGE SCALE GENOMIC DNA]</scope>
    <source>
        <strain evidence="2 3">ETA_A8</strain>
    </source>
</reference>
<organism evidence="2 3">
    <name type="scientific">Anatilimnocola aggregata</name>
    <dbReference type="NCBI Taxonomy" id="2528021"/>
    <lineage>
        <taxon>Bacteria</taxon>
        <taxon>Pseudomonadati</taxon>
        <taxon>Planctomycetota</taxon>
        <taxon>Planctomycetia</taxon>
        <taxon>Pirellulales</taxon>
        <taxon>Pirellulaceae</taxon>
        <taxon>Anatilimnocola</taxon>
    </lineage>
</organism>
<dbReference type="Pfam" id="PF07643">
    <property type="entry name" value="DUF1598"/>
    <property type="match status" value="1"/>
</dbReference>
<dbReference type="AlphaFoldDB" id="A0A517YLN0"/>
<evidence type="ECO:0000313" key="2">
    <source>
        <dbReference type="EMBL" id="QDU31108.1"/>
    </source>
</evidence>
<proteinExistence type="predicted"/>
<name>A0A517YLN0_9BACT</name>
<protein>
    <recommendedName>
        <fullName evidence="4">DUF1598 domain-containing protein</fullName>
    </recommendedName>
</protein>
<dbReference type="Proteomes" id="UP000315017">
    <property type="component" value="Chromosome"/>
</dbReference>
<sequence precursor="true">MRTLSRPFLVACGLTLLLAGAAVAQNNNGGGNNGGGNNGGGNNGGGGGGGGFGAAGVLIDPNGTLKMRRFDEPNGQLTMRRIAEARARLPGNLAQQAPLRKVSLNRLEAAIAQRAANGQGPTDEMKYLAGLTRAQYVFFYPETRDIVIAGPAEGYVADPSGRMIGMNSGRAIVELQDLVVALRAYPPQGKPTQIIACSIDATQEGLANLQKFFASFHGRLPSGGEARIAEGARNALGLQVVTIRGLSPKTHFAQVLVEADYRMKLIGIGLEQPPVRIPSYASLATAATVRGNAMQRWFFTPNYECVKVSEDELAMELVGDGVKLIGEDEVVQADGTRVAAAGGKNKASQQFCQQFTTNYAQLAQRSPVYGQLRNLIDCSVAAAFIQQQDYYGKCAWKMEHFGDEKKYPVETCETPKMVETACSVLKKGSQTAFPIGGGVHIEARTALEPQYRVADDGGKLQAVRNKVTTDKLTENQWWWD</sequence>
<dbReference type="RefSeq" id="WP_145097692.1">
    <property type="nucleotide sequence ID" value="NZ_CP036274.1"/>
</dbReference>
<feature type="signal peptide" evidence="1">
    <location>
        <begin position="1"/>
        <end position="24"/>
    </location>
</feature>
<keyword evidence="3" id="KW-1185">Reference proteome</keyword>
<dbReference type="EMBL" id="CP036274">
    <property type="protein sequence ID" value="QDU31108.1"/>
    <property type="molecule type" value="Genomic_DNA"/>
</dbReference>
<evidence type="ECO:0000313" key="3">
    <source>
        <dbReference type="Proteomes" id="UP000315017"/>
    </source>
</evidence>
<keyword evidence="1" id="KW-0732">Signal</keyword>
<evidence type="ECO:0000256" key="1">
    <source>
        <dbReference type="SAM" id="SignalP"/>
    </source>
</evidence>
<dbReference type="InterPro" id="IPR011487">
    <property type="entry name" value="DUF1598"/>
</dbReference>